<feature type="region of interest" description="Disordered" evidence="1">
    <location>
        <begin position="186"/>
        <end position="211"/>
    </location>
</feature>
<dbReference type="PANTHER" id="PTHR28228">
    <property type="entry name" value="SECRETORY COMPONENT PROTEIN SHR3"/>
    <property type="match status" value="1"/>
</dbReference>
<evidence type="ECO:0000313" key="3">
    <source>
        <dbReference type="EMBL" id="AYO42731.1"/>
    </source>
</evidence>
<dbReference type="Pfam" id="PF08229">
    <property type="entry name" value="SHR3_chaperone"/>
    <property type="match status" value="1"/>
</dbReference>
<dbReference type="GO" id="GO:0005789">
    <property type="term" value="C:endoplasmic reticulum membrane"/>
    <property type="evidence" value="ECO:0007669"/>
    <property type="project" value="TreeGrafter"/>
</dbReference>
<feature type="transmembrane region" description="Helical" evidence="2">
    <location>
        <begin position="86"/>
        <end position="104"/>
    </location>
</feature>
<protein>
    <submittedName>
        <fullName evidence="3">ER membrane protein SH3</fullName>
    </submittedName>
</protein>
<dbReference type="InterPro" id="IPR013248">
    <property type="entry name" value="Psh3/Shr3"/>
</dbReference>
<keyword evidence="4" id="KW-1185">Reference proteome</keyword>
<proteinExistence type="predicted"/>
<dbReference type="VEuPathDB" id="FungiDB:DNF11_1781"/>
<keyword evidence="2" id="KW-0472">Membrane</keyword>
<feature type="transmembrane region" description="Helical" evidence="2">
    <location>
        <begin position="144"/>
        <end position="162"/>
    </location>
</feature>
<keyword evidence="2" id="KW-1133">Transmembrane helix</keyword>
<name>A0A3G2S3T5_MALR7</name>
<sequence length="211" mass="23585">MIGVTVAALLATSSFVLGMLSIDWRADHLVLWEQSVSREHVLTALQYYVYTIGARPARYTAVLLVIGTLQVCLLGSKIVMGSENNWLFDGASLFLVCASGVLYMNKIQPYVRALPSVMPPEDSITTAKFQELLILLRELASTHILLSIALIGIILLQCGKYYSVRLQERERNEEVDVRLVRRLRQRQQQERESGAPGRDSEDVLTARAGAH</sequence>
<gene>
    <name evidence="3" type="ORF">DNF11_1781</name>
</gene>
<evidence type="ECO:0000313" key="4">
    <source>
        <dbReference type="Proteomes" id="UP000269793"/>
    </source>
</evidence>
<dbReference type="AlphaFoldDB" id="A0A3G2S3T5"/>
<dbReference type="PANTHER" id="PTHR28228:SF1">
    <property type="entry name" value="SECRETORY COMPONENT PROTEIN SHR3"/>
    <property type="match status" value="1"/>
</dbReference>
<keyword evidence="2" id="KW-0812">Transmembrane</keyword>
<reference evidence="3 4" key="1">
    <citation type="submission" date="2018-10" db="EMBL/GenBank/DDBJ databases">
        <title>Complete genome sequence of Malassezia restricta CBS 7877.</title>
        <authorList>
            <person name="Morand S.C."/>
            <person name="Bertignac M."/>
            <person name="Iltis A."/>
            <person name="Kolder I."/>
            <person name="Pirovano W."/>
            <person name="Jourdain R."/>
            <person name="Clavaud C."/>
        </authorList>
    </citation>
    <scope>NUCLEOTIDE SEQUENCE [LARGE SCALE GENOMIC DNA]</scope>
    <source>
        <strain evidence="3 4">CBS 7877</strain>
    </source>
</reference>
<dbReference type="GO" id="GO:0006888">
    <property type="term" value="P:endoplasmic reticulum to Golgi vesicle-mediated transport"/>
    <property type="evidence" value="ECO:0007669"/>
    <property type="project" value="TreeGrafter"/>
</dbReference>
<evidence type="ECO:0000256" key="1">
    <source>
        <dbReference type="SAM" id="MobiDB-lite"/>
    </source>
</evidence>
<dbReference type="EMBL" id="CP033150">
    <property type="protein sequence ID" value="AYO42731.1"/>
    <property type="molecule type" value="Genomic_DNA"/>
</dbReference>
<feature type="transmembrane region" description="Helical" evidence="2">
    <location>
        <begin position="57"/>
        <end position="74"/>
    </location>
</feature>
<dbReference type="SMART" id="SM00786">
    <property type="entry name" value="SHR3_chaperone"/>
    <property type="match status" value="1"/>
</dbReference>
<evidence type="ECO:0000256" key="2">
    <source>
        <dbReference type="SAM" id="Phobius"/>
    </source>
</evidence>
<accession>A0A3G2S3T5</accession>
<dbReference type="OrthoDB" id="5229808at2759"/>
<dbReference type="Proteomes" id="UP000269793">
    <property type="component" value="Chromosome III"/>
</dbReference>
<feature type="compositionally biased region" description="Basic and acidic residues" evidence="1">
    <location>
        <begin position="187"/>
        <end position="201"/>
    </location>
</feature>
<dbReference type="GO" id="GO:0051082">
    <property type="term" value="F:unfolded protein binding"/>
    <property type="evidence" value="ECO:0007669"/>
    <property type="project" value="TreeGrafter"/>
</dbReference>
<organism evidence="3 4">
    <name type="scientific">Malassezia restricta (strain ATCC 96810 / NBRC 103918 / CBS 7877)</name>
    <name type="common">Seborrheic dermatitis infection agent</name>
    <dbReference type="NCBI Taxonomy" id="425264"/>
    <lineage>
        <taxon>Eukaryota</taxon>
        <taxon>Fungi</taxon>
        <taxon>Dikarya</taxon>
        <taxon>Basidiomycota</taxon>
        <taxon>Ustilaginomycotina</taxon>
        <taxon>Malasseziomycetes</taxon>
        <taxon>Malasseziales</taxon>
        <taxon>Malasseziaceae</taxon>
        <taxon>Malassezia</taxon>
    </lineage>
</organism>